<sequence>MLDIHVMPLLIISDTMYLTAFNKANLDAELYSFISVSKVNNSL</sequence>
<accession>F5SWN0</accession>
<organism evidence="1 2">
    <name type="scientific">Methylophaga aminisulfidivorans MP</name>
    <dbReference type="NCBI Taxonomy" id="1026882"/>
    <lineage>
        <taxon>Bacteria</taxon>
        <taxon>Pseudomonadati</taxon>
        <taxon>Pseudomonadota</taxon>
        <taxon>Gammaproteobacteria</taxon>
        <taxon>Thiotrichales</taxon>
        <taxon>Piscirickettsiaceae</taxon>
        <taxon>Methylophaga</taxon>
    </lineage>
</organism>
<reference evidence="1 2" key="1">
    <citation type="journal article" date="2011" name="J. Bacteriol.">
        <title>Draft genome sequence of Methylophaga aminisulfidivorans MP T.</title>
        <authorList>
            <person name="Han G.H."/>
            <person name="Kim W."/>
            <person name="Chun J."/>
            <person name="Kim S.W."/>
        </authorList>
    </citation>
    <scope>NUCLEOTIDE SEQUENCE [LARGE SCALE GENOMIC DNA]</scope>
    <source>
        <strain evidence="2">MP(T)</strain>
    </source>
</reference>
<keyword evidence="2" id="KW-1185">Reference proteome</keyword>
<comment type="caution">
    <text evidence="1">The sequence shown here is derived from an EMBL/GenBank/DDBJ whole genome shotgun (WGS) entry which is preliminary data.</text>
</comment>
<dbReference type="AlphaFoldDB" id="F5SWN0"/>
<protein>
    <submittedName>
        <fullName evidence="1">Uncharacterized protein</fullName>
    </submittedName>
</protein>
<dbReference type="Proteomes" id="UP000003544">
    <property type="component" value="Unassembled WGS sequence"/>
</dbReference>
<evidence type="ECO:0000313" key="1">
    <source>
        <dbReference type="EMBL" id="EGL55438.1"/>
    </source>
</evidence>
<gene>
    <name evidence="1" type="ORF">MAMP_02432</name>
</gene>
<dbReference type="EMBL" id="AFIG01000001">
    <property type="protein sequence ID" value="EGL55438.1"/>
    <property type="molecule type" value="Genomic_DNA"/>
</dbReference>
<proteinExistence type="predicted"/>
<evidence type="ECO:0000313" key="2">
    <source>
        <dbReference type="Proteomes" id="UP000003544"/>
    </source>
</evidence>
<name>F5SWN0_9GAMM</name>